<accession>A0A1G4K9P6</accession>
<dbReference type="GO" id="GO:0102522">
    <property type="term" value="F:tRNA 4-demethylwyosine alpha-amino-alpha-carboxypropyltransferase activity"/>
    <property type="evidence" value="ECO:0007669"/>
    <property type="project" value="UniProtKB-EC"/>
</dbReference>
<dbReference type="Pfam" id="PF02475">
    <property type="entry name" value="TRM5-TYW2_MTfase"/>
    <property type="match status" value="1"/>
</dbReference>
<evidence type="ECO:0000256" key="4">
    <source>
        <dbReference type="ARBA" id="ARBA00022694"/>
    </source>
</evidence>
<dbReference type="GO" id="GO:0005737">
    <property type="term" value="C:cytoplasm"/>
    <property type="evidence" value="ECO:0007669"/>
    <property type="project" value="UniProtKB-SubCell"/>
</dbReference>
<evidence type="ECO:0000259" key="7">
    <source>
        <dbReference type="PROSITE" id="PS51684"/>
    </source>
</evidence>
<dbReference type="PIRSF" id="PIRSF038972">
    <property type="entry name" value="Trm12"/>
    <property type="match status" value="1"/>
</dbReference>
<dbReference type="AlphaFoldDB" id="A0A1G4K9P6"/>
<dbReference type="GO" id="GO:0030488">
    <property type="term" value="P:tRNA methylation"/>
    <property type="evidence" value="ECO:0007669"/>
    <property type="project" value="TreeGrafter"/>
</dbReference>
<organism evidence="8 9">
    <name type="scientific">Lachancea meyersii CBS 8951</name>
    <dbReference type="NCBI Taxonomy" id="1266667"/>
    <lineage>
        <taxon>Eukaryota</taxon>
        <taxon>Fungi</taxon>
        <taxon>Dikarya</taxon>
        <taxon>Ascomycota</taxon>
        <taxon>Saccharomycotina</taxon>
        <taxon>Saccharomycetes</taxon>
        <taxon>Saccharomycetales</taxon>
        <taxon>Saccharomycetaceae</taxon>
        <taxon>Lachancea</taxon>
    </lineage>
</organism>
<protein>
    <recommendedName>
        <fullName evidence="6">tRNA wybutosine-synthesizing protein 2</fullName>
        <shortName evidence="6">tRNA-yW-synthesizing protein 2</shortName>
    </recommendedName>
    <alternativeName>
        <fullName evidence="6">tRNA(Phe) (4-demethylwyosine(37)-C(7)) aminocarboxypropyltransferase</fullName>
    </alternativeName>
</protein>
<dbReference type="PROSITE" id="PS51684">
    <property type="entry name" value="SAM_MT_TRM5_TYW2"/>
    <property type="match status" value="1"/>
</dbReference>
<evidence type="ECO:0000256" key="6">
    <source>
        <dbReference type="PIRNR" id="PIRNR038972"/>
    </source>
</evidence>
<proteinExistence type="inferred from homology"/>
<dbReference type="InterPro" id="IPR026274">
    <property type="entry name" value="tRNA_wybutosine_synth_prot_2"/>
</dbReference>
<evidence type="ECO:0000256" key="3">
    <source>
        <dbReference type="ARBA" id="ARBA00022691"/>
    </source>
</evidence>
<dbReference type="SUPFAM" id="SSF53335">
    <property type="entry name" value="S-adenosyl-L-methionine-dependent methyltransferases"/>
    <property type="match status" value="1"/>
</dbReference>
<evidence type="ECO:0000256" key="5">
    <source>
        <dbReference type="ARBA" id="ARBA00049400"/>
    </source>
</evidence>
<dbReference type="Proteomes" id="UP000191144">
    <property type="component" value="Chromosome G"/>
</dbReference>
<dbReference type="Gene3D" id="3.40.50.150">
    <property type="entry name" value="Vaccinia Virus protein VP39"/>
    <property type="match status" value="1"/>
</dbReference>
<evidence type="ECO:0000313" key="9">
    <source>
        <dbReference type="Proteomes" id="UP000191144"/>
    </source>
</evidence>
<dbReference type="GO" id="GO:0008175">
    <property type="term" value="F:tRNA methyltransferase activity"/>
    <property type="evidence" value="ECO:0007669"/>
    <property type="project" value="TreeGrafter"/>
</dbReference>
<dbReference type="InterPro" id="IPR056743">
    <property type="entry name" value="TRM5-TYW2-like_MTfase"/>
</dbReference>
<dbReference type="UniPathway" id="UPA00375"/>
<keyword evidence="6" id="KW-0963">Cytoplasm</keyword>
<sequence length="415" mass="47639">MATIELLVTDVRYLKQIKTRLEQENAFVKPIASENGHKVVKTRLAKNDEVVEELLSQYGDALCVRLSNEAGDTGEKQKDRLSRFAQIFLQNNGTPTEEIAVLLEHLPLRYSLYEPVVLFNNSVERTFLHESWKMALSKSANAGFMRQMLGELFPQYTHVATNQPIVDYDEMRRPFHIVSLEGTLFEGVIRPQVQNQPSKQDFDASVWCHVVQNGIHQVWSPVFTMFSRGNIKEKKRILDPTAYIDVEGNDAVDLYAGIGYFTLSYLKREARRVFCFELNPWSTEGLQRGVVLNQFQGQCHVFQESNEHCLERLANFQNLRVRHINLGLLPSSLQGYPWALEIAQKYGAMPVTTLHVHENIHINDITSGQFVRDTLNALHGIKPEFLYVLAHLEKVKTFAPDVWHCVLDIDVTWKT</sequence>
<keyword evidence="9" id="KW-1185">Reference proteome</keyword>
<dbReference type="PANTHER" id="PTHR23245">
    <property type="entry name" value="TRNA METHYLTRANSFERASE"/>
    <property type="match status" value="1"/>
</dbReference>
<comment type="subcellular location">
    <subcellularLocation>
        <location evidence="6">Cytoplasm</location>
    </subcellularLocation>
</comment>
<evidence type="ECO:0000256" key="2">
    <source>
        <dbReference type="ARBA" id="ARBA00022679"/>
    </source>
</evidence>
<comment type="pathway">
    <text evidence="1 6">tRNA modification; wybutosine-tRNA(Phe) biosynthesis.</text>
</comment>
<dbReference type="InterPro" id="IPR030382">
    <property type="entry name" value="MeTrfase_TRM5/TYW2"/>
</dbReference>
<name>A0A1G4K9P6_9SACH</name>
<evidence type="ECO:0000313" key="8">
    <source>
        <dbReference type="EMBL" id="SCV00839.1"/>
    </source>
</evidence>
<gene>
    <name evidence="8" type="ORF">LAME_0G12332G</name>
</gene>
<dbReference type="EMBL" id="LT598484">
    <property type="protein sequence ID" value="SCV00839.1"/>
    <property type="molecule type" value="Genomic_DNA"/>
</dbReference>
<reference evidence="9" key="1">
    <citation type="submission" date="2016-03" db="EMBL/GenBank/DDBJ databases">
        <authorList>
            <person name="Devillers Hugo."/>
        </authorList>
    </citation>
    <scope>NUCLEOTIDE SEQUENCE [LARGE SCALE GENOMIC DNA]</scope>
</reference>
<dbReference type="PANTHER" id="PTHR23245:SF25">
    <property type="entry name" value="TRNA WYBUTOSINE-SYNTHESIZING PROTEIN 2 HOMOLOG"/>
    <property type="match status" value="1"/>
</dbReference>
<comment type="similarity">
    <text evidence="6">Belongs to the class I-like SAM-binding methyltransferase superfamily. TRM5/TYW2 family.</text>
</comment>
<comment type="function">
    <text evidence="6">S-adenosyl-L-methionine-dependent transferase that acts as a component of the wybutosine biosynthesis pathway. Wybutosine is a hyper modified guanosine with a tricyclic base found at the 3'-position adjacent to the anticodon of eukaryotic phenylalanine tRNA. Catalyzes the transfer of the alpha-amino-alpha-carboxypropyl (acp) group from S-adenosyl-L-methionine to the C-7 position of 4-demethylwyosine (imG-14) to produce wybutosine-86.</text>
</comment>
<keyword evidence="2 6" id="KW-0808">Transferase</keyword>
<dbReference type="InterPro" id="IPR029063">
    <property type="entry name" value="SAM-dependent_MTases_sf"/>
</dbReference>
<dbReference type="OrthoDB" id="2387925at2759"/>
<keyword evidence="4 6" id="KW-0819">tRNA processing</keyword>
<comment type="catalytic activity">
    <reaction evidence="5">
        <text>4-demethylwyosine(37) in tRNA(Phe) + S-adenosyl-L-methionine = 4-demethyl-7-[(3S)-3-amino-3-carboxypropyl]wyosine(37) in tRNA(Phe) + S-methyl-5'-thioadenosine + H(+)</text>
        <dbReference type="Rhea" id="RHEA:36355"/>
        <dbReference type="Rhea" id="RHEA-COMP:10164"/>
        <dbReference type="Rhea" id="RHEA-COMP:10378"/>
        <dbReference type="ChEBI" id="CHEBI:15378"/>
        <dbReference type="ChEBI" id="CHEBI:17509"/>
        <dbReference type="ChEBI" id="CHEBI:59789"/>
        <dbReference type="ChEBI" id="CHEBI:64315"/>
        <dbReference type="ChEBI" id="CHEBI:73550"/>
        <dbReference type="EC" id="2.5.1.114"/>
    </reaction>
</comment>
<dbReference type="GO" id="GO:0031591">
    <property type="term" value="P:wybutosine biosynthetic process"/>
    <property type="evidence" value="ECO:0007669"/>
    <property type="project" value="InterPro"/>
</dbReference>
<keyword evidence="3 6" id="KW-0949">S-adenosyl-L-methionine</keyword>
<dbReference type="GO" id="GO:0008757">
    <property type="term" value="F:S-adenosylmethionine-dependent methyltransferase activity"/>
    <property type="evidence" value="ECO:0007669"/>
    <property type="project" value="InterPro"/>
</dbReference>
<evidence type="ECO:0000256" key="1">
    <source>
        <dbReference type="ARBA" id="ARBA00004797"/>
    </source>
</evidence>
<feature type="domain" description="SAM-dependent methyltransferase TRM5/TYW2-type" evidence="7">
    <location>
        <begin position="150"/>
        <end position="413"/>
    </location>
</feature>